<dbReference type="Proteomes" id="UP001614394">
    <property type="component" value="Unassembled WGS sequence"/>
</dbReference>
<comment type="caution">
    <text evidence="3">The sequence shown here is derived from an EMBL/GenBank/DDBJ whole genome shotgun (WGS) entry which is preliminary data.</text>
</comment>
<keyword evidence="4" id="KW-1185">Reference proteome</keyword>
<evidence type="ECO:0000313" key="3">
    <source>
        <dbReference type="EMBL" id="MFI9100961.1"/>
    </source>
</evidence>
<evidence type="ECO:0000256" key="2">
    <source>
        <dbReference type="SAM" id="SignalP"/>
    </source>
</evidence>
<reference evidence="3 4" key="1">
    <citation type="submission" date="2024-10" db="EMBL/GenBank/DDBJ databases">
        <title>The Natural Products Discovery Center: Release of the First 8490 Sequenced Strains for Exploring Actinobacteria Biosynthetic Diversity.</title>
        <authorList>
            <person name="Kalkreuter E."/>
            <person name="Kautsar S.A."/>
            <person name="Yang D."/>
            <person name="Bader C.D."/>
            <person name="Teijaro C.N."/>
            <person name="Fluegel L."/>
            <person name="Davis C.M."/>
            <person name="Simpson J.R."/>
            <person name="Lauterbach L."/>
            <person name="Steele A.D."/>
            <person name="Gui C."/>
            <person name="Meng S."/>
            <person name="Li G."/>
            <person name="Viehrig K."/>
            <person name="Ye F."/>
            <person name="Su P."/>
            <person name="Kiefer A.F."/>
            <person name="Nichols A."/>
            <person name="Cepeda A.J."/>
            <person name="Yan W."/>
            <person name="Fan B."/>
            <person name="Jiang Y."/>
            <person name="Adhikari A."/>
            <person name="Zheng C.-J."/>
            <person name="Schuster L."/>
            <person name="Cowan T.M."/>
            <person name="Smanski M.J."/>
            <person name="Chevrette M.G."/>
            <person name="De Carvalho L.P.S."/>
            <person name="Shen B."/>
        </authorList>
    </citation>
    <scope>NUCLEOTIDE SEQUENCE [LARGE SCALE GENOMIC DNA]</scope>
    <source>
        <strain evidence="3 4">NPDC053399</strain>
    </source>
</reference>
<gene>
    <name evidence="3" type="ORF">ACIGXA_10565</name>
</gene>
<sequence>MKKRMMLAVASLATGVVTALITPSAHAGVADGTLNNVHELTGVGLLNTSVNSDPHSVENNNANTRAEGHQNGHEG</sequence>
<feature type="chain" id="PRO_5045499119" description="Secreted protein" evidence="2">
    <location>
        <begin position="28"/>
        <end position="75"/>
    </location>
</feature>
<accession>A0ABW8C697</accession>
<proteinExistence type="predicted"/>
<feature type="compositionally biased region" description="Basic and acidic residues" evidence="1">
    <location>
        <begin position="66"/>
        <end position="75"/>
    </location>
</feature>
<protein>
    <recommendedName>
        <fullName evidence="5">Secreted protein</fullName>
    </recommendedName>
</protein>
<dbReference type="EMBL" id="JBITYG010000002">
    <property type="protein sequence ID" value="MFI9100961.1"/>
    <property type="molecule type" value="Genomic_DNA"/>
</dbReference>
<feature type="signal peptide" evidence="2">
    <location>
        <begin position="1"/>
        <end position="27"/>
    </location>
</feature>
<evidence type="ECO:0000256" key="1">
    <source>
        <dbReference type="SAM" id="MobiDB-lite"/>
    </source>
</evidence>
<keyword evidence="2" id="KW-0732">Signal</keyword>
<feature type="region of interest" description="Disordered" evidence="1">
    <location>
        <begin position="49"/>
        <end position="75"/>
    </location>
</feature>
<evidence type="ECO:0000313" key="4">
    <source>
        <dbReference type="Proteomes" id="UP001614394"/>
    </source>
</evidence>
<dbReference type="RefSeq" id="WP_399646810.1">
    <property type="nucleotide sequence ID" value="NZ_JBITYG010000002.1"/>
</dbReference>
<feature type="compositionally biased region" description="Polar residues" evidence="1">
    <location>
        <begin position="49"/>
        <end position="64"/>
    </location>
</feature>
<organism evidence="3 4">
    <name type="scientific">Streptomyces fildesensis</name>
    <dbReference type="NCBI Taxonomy" id="375757"/>
    <lineage>
        <taxon>Bacteria</taxon>
        <taxon>Bacillati</taxon>
        <taxon>Actinomycetota</taxon>
        <taxon>Actinomycetes</taxon>
        <taxon>Kitasatosporales</taxon>
        <taxon>Streptomycetaceae</taxon>
        <taxon>Streptomyces</taxon>
    </lineage>
</organism>
<evidence type="ECO:0008006" key="5">
    <source>
        <dbReference type="Google" id="ProtNLM"/>
    </source>
</evidence>
<name>A0ABW8C697_9ACTN</name>